<dbReference type="EMBL" id="KV878210">
    <property type="protein sequence ID" value="OJJ38690.1"/>
    <property type="molecule type" value="Genomic_DNA"/>
</dbReference>
<dbReference type="GeneID" id="63747676"/>
<feature type="domain" description="Heterokaryon incompatibility" evidence="1">
    <location>
        <begin position="22"/>
        <end position="187"/>
    </location>
</feature>
<dbReference type="InterPro" id="IPR010730">
    <property type="entry name" value="HET"/>
</dbReference>
<keyword evidence="3" id="KW-1185">Reference proteome</keyword>
<evidence type="ECO:0000313" key="2">
    <source>
        <dbReference type="EMBL" id="OJJ38690.1"/>
    </source>
</evidence>
<dbReference type="InterPro" id="IPR052895">
    <property type="entry name" value="HetReg/Transcr_Mod"/>
</dbReference>
<dbReference type="AlphaFoldDB" id="A0A1L9RUU1"/>
<sequence length="570" mass="64245">MNGNSEIESSLDIVDLYDNPRFVALYYTWGPPTAEAGIRGVTDVPSHPIRCNGRVILVTQNLHDFLQRVARSVELNSQNFWIDAVCINQQDLAERASQVKFMATIYRSADMVLAWLGEEDVHTEKSFTLIKGLGGLCHDYYSLDVPKMKKTENFAAVLSSLADEQVRDSFRHFWRRVYFKRAWIIQELALAKKVVAYCGGYSVEWMDIVGVSAFLTLTSWGHFLNMGSSKEGWAFLYTLTRGREFQSSDPRDKVYALLGLQEHYTKDKPRLRPTYGEFSVVATFTKAAIQILEDTDDLLLLGHGEGKDFQRVKGLPSWVPDWSCTKILGLGMIGYKRFAAAGNLPRSLGIDEPNTALILRGFCLDLARHFFPKWMAILSTLPDIYHTKQSKFEVFWRTLITDTAGRAPQRGTYPAAQEFKAAFHHWVIGIIRQWEGQPPSVERDSFLQGLYQLASPHETESAGYLPLKNSENSTQPVNGDLLEAAEYSALLRYSSQTRLLRTSAGYLGLATTSVREGDSVWIVSGSRVPLILRETGKKSQYQLVGGAYIHGFMQGEALMAGHIFEEFKVV</sequence>
<gene>
    <name evidence="2" type="ORF">ASPWEDRAFT_180209</name>
</gene>
<dbReference type="Pfam" id="PF06985">
    <property type="entry name" value="HET"/>
    <property type="match status" value="1"/>
</dbReference>
<proteinExistence type="predicted"/>
<reference evidence="3" key="1">
    <citation type="journal article" date="2017" name="Genome Biol.">
        <title>Comparative genomics reveals high biological diversity and specific adaptations in the industrially and medically important fungal genus Aspergillus.</title>
        <authorList>
            <person name="de Vries R.P."/>
            <person name="Riley R."/>
            <person name="Wiebenga A."/>
            <person name="Aguilar-Osorio G."/>
            <person name="Amillis S."/>
            <person name="Uchima C.A."/>
            <person name="Anderluh G."/>
            <person name="Asadollahi M."/>
            <person name="Askin M."/>
            <person name="Barry K."/>
            <person name="Battaglia E."/>
            <person name="Bayram O."/>
            <person name="Benocci T."/>
            <person name="Braus-Stromeyer S.A."/>
            <person name="Caldana C."/>
            <person name="Canovas D."/>
            <person name="Cerqueira G.C."/>
            <person name="Chen F."/>
            <person name="Chen W."/>
            <person name="Choi C."/>
            <person name="Clum A."/>
            <person name="Dos Santos R.A."/>
            <person name="Damasio A.R."/>
            <person name="Diallinas G."/>
            <person name="Emri T."/>
            <person name="Fekete E."/>
            <person name="Flipphi M."/>
            <person name="Freyberg S."/>
            <person name="Gallo A."/>
            <person name="Gournas C."/>
            <person name="Habgood R."/>
            <person name="Hainaut M."/>
            <person name="Harispe M.L."/>
            <person name="Henrissat B."/>
            <person name="Hilden K.S."/>
            <person name="Hope R."/>
            <person name="Hossain A."/>
            <person name="Karabika E."/>
            <person name="Karaffa L."/>
            <person name="Karanyi Z."/>
            <person name="Krasevec N."/>
            <person name="Kuo A."/>
            <person name="Kusch H."/>
            <person name="LaButti K."/>
            <person name="Lagendijk E.L."/>
            <person name="Lapidus A."/>
            <person name="Levasseur A."/>
            <person name="Lindquist E."/>
            <person name="Lipzen A."/>
            <person name="Logrieco A.F."/>
            <person name="MacCabe A."/>
            <person name="Maekelae M.R."/>
            <person name="Malavazi I."/>
            <person name="Melin P."/>
            <person name="Meyer V."/>
            <person name="Mielnichuk N."/>
            <person name="Miskei M."/>
            <person name="Molnar A.P."/>
            <person name="Mule G."/>
            <person name="Ngan C.Y."/>
            <person name="Orejas M."/>
            <person name="Orosz E."/>
            <person name="Ouedraogo J.P."/>
            <person name="Overkamp K.M."/>
            <person name="Park H.-S."/>
            <person name="Perrone G."/>
            <person name="Piumi F."/>
            <person name="Punt P.J."/>
            <person name="Ram A.F."/>
            <person name="Ramon A."/>
            <person name="Rauscher S."/>
            <person name="Record E."/>
            <person name="Riano-Pachon D.M."/>
            <person name="Robert V."/>
            <person name="Roehrig J."/>
            <person name="Ruller R."/>
            <person name="Salamov A."/>
            <person name="Salih N.S."/>
            <person name="Samson R.A."/>
            <person name="Sandor E."/>
            <person name="Sanguinetti M."/>
            <person name="Schuetze T."/>
            <person name="Sepcic K."/>
            <person name="Shelest E."/>
            <person name="Sherlock G."/>
            <person name="Sophianopoulou V."/>
            <person name="Squina F.M."/>
            <person name="Sun H."/>
            <person name="Susca A."/>
            <person name="Todd R.B."/>
            <person name="Tsang A."/>
            <person name="Unkles S.E."/>
            <person name="van de Wiele N."/>
            <person name="van Rossen-Uffink D."/>
            <person name="Oliveira J.V."/>
            <person name="Vesth T.C."/>
            <person name="Visser J."/>
            <person name="Yu J.-H."/>
            <person name="Zhou M."/>
            <person name="Andersen M.R."/>
            <person name="Archer D.B."/>
            <person name="Baker S.E."/>
            <person name="Benoit I."/>
            <person name="Brakhage A.A."/>
            <person name="Braus G.H."/>
            <person name="Fischer R."/>
            <person name="Frisvad J.C."/>
            <person name="Goldman G.H."/>
            <person name="Houbraken J."/>
            <person name="Oakley B."/>
            <person name="Pocsi I."/>
            <person name="Scazzocchio C."/>
            <person name="Seiboth B."/>
            <person name="vanKuyk P.A."/>
            <person name="Wortman J."/>
            <person name="Dyer P.S."/>
            <person name="Grigoriev I.V."/>
        </authorList>
    </citation>
    <scope>NUCLEOTIDE SEQUENCE [LARGE SCALE GENOMIC DNA]</scope>
    <source>
        <strain evidence="3">DTO 134E9</strain>
    </source>
</reference>
<dbReference type="Proteomes" id="UP000184383">
    <property type="component" value="Unassembled WGS sequence"/>
</dbReference>
<name>A0A1L9RUU1_ASPWE</name>
<dbReference type="PANTHER" id="PTHR24148:SF73">
    <property type="entry name" value="HET DOMAIN PROTEIN (AFU_ORTHOLOGUE AFUA_8G01020)"/>
    <property type="match status" value="1"/>
</dbReference>
<dbReference type="Pfam" id="PF26639">
    <property type="entry name" value="Het-6_barrel"/>
    <property type="match status" value="1"/>
</dbReference>
<dbReference type="OrthoDB" id="2157530at2759"/>
<dbReference type="STRING" id="1073089.A0A1L9RUU1"/>
<dbReference type="RefSeq" id="XP_040692366.1">
    <property type="nucleotide sequence ID" value="XM_040831828.1"/>
</dbReference>
<dbReference type="VEuPathDB" id="FungiDB:ASPWEDRAFT_180209"/>
<accession>A0A1L9RUU1</accession>
<evidence type="ECO:0000259" key="1">
    <source>
        <dbReference type="Pfam" id="PF06985"/>
    </source>
</evidence>
<evidence type="ECO:0000313" key="3">
    <source>
        <dbReference type="Proteomes" id="UP000184383"/>
    </source>
</evidence>
<dbReference type="PANTHER" id="PTHR24148">
    <property type="entry name" value="ANKYRIN REPEAT DOMAIN-CONTAINING PROTEIN 39 HOMOLOG-RELATED"/>
    <property type="match status" value="1"/>
</dbReference>
<protein>
    <recommendedName>
        <fullName evidence="1">Heterokaryon incompatibility domain-containing protein</fullName>
    </recommendedName>
</protein>
<organism evidence="2 3">
    <name type="scientific">Aspergillus wentii DTO 134E9</name>
    <dbReference type="NCBI Taxonomy" id="1073089"/>
    <lineage>
        <taxon>Eukaryota</taxon>
        <taxon>Fungi</taxon>
        <taxon>Dikarya</taxon>
        <taxon>Ascomycota</taxon>
        <taxon>Pezizomycotina</taxon>
        <taxon>Eurotiomycetes</taxon>
        <taxon>Eurotiomycetidae</taxon>
        <taxon>Eurotiales</taxon>
        <taxon>Aspergillaceae</taxon>
        <taxon>Aspergillus</taxon>
        <taxon>Aspergillus subgen. Cremei</taxon>
    </lineage>
</organism>